<dbReference type="OrthoDB" id="9775455at2"/>
<accession>Q6AS34</accession>
<keyword evidence="4" id="KW-0802">TPR repeat</keyword>
<evidence type="ECO:0000313" key="7">
    <source>
        <dbReference type="EMBL" id="CAG34841.1"/>
    </source>
</evidence>
<feature type="repeat" description="TPR" evidence="4">
    <location>
        <begin position="421"/>
        <end position="454"/>
    </location>
</feature>
<dbReference type="Gene3D" id="3.30.1370.130">
    <property type="match status" value="1"/>
</dbReference>
<evidence type="ECO:0000259" key="6">
    <source>
        <dbReference type="SMART" id="SM00965"/>
    </source>
</evidence>
<dbReference type="GO" id="GO:0019867">
    <property type="term" value="C:outer membrane"/>
    <property type="evidence" value="ECO:0007669"/>
    <property type="project" value="InterPro"/>
</dbReference>
<feature type="domain" description="Secretin/TonB short N-terminal" evidence="6">
    <location>
        <begin position="330"/>
        <end position="378"/>
    </location>
</feature>
<evidence type="ECO:0000256" key="5">
    <source>
        <dbReference type="SAM" id="SignalP"/>
    </source>
</evidence>
<dbReference type="eggNOG" id="COG0457">
    <property type="taxonomic scope" value="Bacteria"/>
</dbReference>
<dbReference type="Proteomes" id="UP000000602">
    <property type="component" value="Chromosome"/>
</dbReference>
<feature type="chain" id="PRO_5004270538" evidence="5">
    <location>
        <begin position="29"/>
        <end position="608"/>
    </location>
</feature>
<dbReference type="HOGENOM" id="CLU_448866_0_0_7"/>
<evidence type="ECO:0000256" key="3">
    <source>
        <dbReference type="ARBA" id="ARBA00023237"/>
    </source>
</evidence>
<dbReference type="InterPro" id="IPR051808">
    <property type="entry name" value="Type_IV_pilus_biogenesis"/>
</dbReference>
<evidence type="ECO:0000256" key="1">
    <source>
        <dbReference type="ARBA" id="ARBA00022448"/>
    </source>
</evidence>
<dbReference type="AlphaFoldDB" id="Q6AS34"/>
<dbReference type="KEGG" id="dps:DP0112"/>
<keyword evidence="3" id="KW-0998">Cell outer membrane</keyword>
<reference evidence="8" key="1">
    <citation type="journal article" date="2004" name="Environ. Microbiol.">
        <title>The genome of Desulfotalea psychrophila, a sulfate-reducing bacterium from permanently cold Arctic sediments.</title>
        <authorList>
            <person name="Rabus R."/>
            <person name="Ruepp A."/>
            <person name="Frickey T."/>
            <person name="Rattei T."/>
            <person name="Fartmann B."/>
            <person name="Stark M."/>
            <person name="Bauer M."/>
            <person name="Zibat A."/>
            <person name="Lombardot T."/>
            <person name="Becker I."/>
            <person name="Amann J."/>
            <person name="Gellner K."/>
            <person name="Teeling H."/>
            <person name="Leuschner W.D."/>
            <person name="Gloeckner F.-O."/>
            <person name="Lupas A.N."/>
            <person name="Amann R."/>
            <person name="Klenk H.-P."/>
        </authorList>
    </citation>
    <scope>NUCLEOTIDE SEQUENCE [LARGE SCALE GENOMIC DNA]</scope>
    <source>
        <strain evidence="8">DSM 12343 / LSv54</strain>
    </source>
</reference>
<feature type="signal peptide" evidence="5">
    <location>
        <begin position="1"/>
        <end position="28"/>
    </location>
</feature>
<dbReference type="InterPro" id="IPR011990">
    <property type="entry name" value="TPR-like_helical_dom_sf"/>
</dbReference>
<sequence length="608" mass="67888">MYKKHNTRHIFVFFCVLFALTAANSLFAATATDFSIDQADASIDHETLSLLLMGKSTPVYTVTERFSPFRVVIDIANATFSGDITPDKILPKNKFVTLKVTDHRAGNTAATRLEFTLDNSHNYRVINRPNGLKITFAPIKNELAKELTRITAFQVITASKTTTIKIVANNKITDYQVDTLKKSAGKPPRMYIDINEVDISQLIRTKEIGTSVATVQAVPRGNGVRIIFDSSSETLFHYSIQSSLEGLNVIINENSQPHQQSTDNTLKSLIDSSERLANSAGVSLQNGKSPTKPNKLQSVFAGYDRERISVDFFKIDLHNVFRLLREVSGQNIIVDESVTGSLTLALKDVPWDFALDIILNLKDLEKEERFNTIVIYAKNKAFVWPNQSVGSLTIEESPEIIAHEELIIEQAAQQPKEILQAKEFLAQARKAEKKEQFEIAVELYNQALNLWPENTQIASRIATIYLVDLGMNAKALYYAQKALAINASDSRAALYAAISSANMGRVTQASEFFRQSISGTPPAQEALASFAAFSENNNNNRAALILLKKLQEEYGETLDNMIAIGRIYDKQGQYQKANKQYNAILNSGFQLRPSLKKYITERLQAQLN</sequence>
<dbReference type="InterPro" id="IPR011662">
    <property type="entry name" value="Secretin/TonB_short_N"/>
</dbReference>
<evidence type="ECO:0000256" key="2">
    <source>
        <dbReference type="ARBA" id="ARBA00023136"/>
    </source>
</evidence>
<name>Q6AS34_DESPS</name>
<dbReference type="Gene3D" id="2.60.40.3500">
    <property type="match status" value="1"/>
</dbReference>
<dbReference type="InterPro" id="IPR019734">
    <property type="entry name" value="TPR_rpt"/>
</dbReference>
<evidence type="ECO:0000313" key="8">
    <source>
        <dbReference type="Proteomes" id="UP000000602"/>
    </source>
</evidence>
<dbReference type="SMART" id="SM00965">
    <property type="entry name" value="STN"/>
    <property type="match status" value="1"/>
</dbReference>
<dbReference type="PROSITE" id="PS50005">
    <property type="entry name" value="TPR"/>
    <property type="match status" value="1"/>
</dbReference>
<organism evidence="7 8">
    <name type="scientific">Desulfotalea psychrophila (strain LSv54 / DSM 12343)</name>
    <dbReference type="NCBI Taxonomy" id="177439"/>
    <lineage>
        <taxon>Bacteria</taxon>
        <taxon>Pseudomonadati</taxon>
        <taxon>Thermodesulfobacteriota</taxon>
        <taxon>Desulfobulbia</taxon>
        <taxon>Desulfobulbales</taxon>
        <taxon>Desulfocapsaceae</taxon>
        <taxon>Desulfotalea</taxon>
    </lineage>
</organism>
<keyword evidence="8" id="KW-1185">Reference proteome</keyword>
<protein>
    <submittedName>
        <fullName evidence="7">Related to fimbrial assembly protein PilQ [Precursor]</fullName>
    </submittedName>
</protein>
<dbReference type="Gene3D" id="1.25.40.10">
    <property type="entry name" value="Tetratricopeptide repeat domain"/>
    <property type="match status" value="1"/>
</dbReference>
<keyword evidence="1" id="KW-0813">Transport</keyword>
<dbReference type="STRING" id="177439.DP0112"/>
<proteinExistence type="predicted"/>
<dbReference type="EMBL" id="CR522870">
    <property type="protein sequence ID" value="CAG34841.1"/>
    <property type="molecule type" value="Genomic_DNA"/>
</dbReference>
<gene>
    <name evidence="7" type="ordered locus">DP0112</name>
</gene>
<evidence type="ECO:0000256" key="4">
    <source>
        <dbReference type="PROSITE-ProRule" id="PRU00339"/>
    </source>
</evidence>
<keyword evidence="5" id="KW-0732">Signal</keyword>
<dbReference type="SUPFAM" id="SSF48452">
    <property type="entry name" value="TPR-like"/>
    <property type="match status" value="1"/>
</dbReference>
<dbReference type="Pfam" id="PF07660">
    <property type="entry name" value="STN"/>
    <property type="match status" value="1"/>
</dbReference>
<dbReference type="RefSeq" id="WP_011187357.1">
    <property type="nucleotide sequence ID" value="NC_006138.1"/>
</dbReference>
<dbReference type="PANTHER" id="PTHR30604:SF1">
    <property type="entry name" value="DNA UTILIZATION PROTEIN HOFQ"/>
    <property type="match status" value="1"/>
</dbReference>
<keyword evidence="2" id="KW-0472">Membrane</keyword>
<dbReference type="PANTHER" id="PTHR30604">
    <property type="entry name" value="PROTEIN TRANSPORT PROTEIN HOFQ"/>
    <property type="match status" value="1"/>
</dbReference>
<dbReference type="eggNOG" id="COG4796">
    <property type="taxonomic scope" value="Bacteria"/>
</dbReference>